<name>A0A377WD38_KLEPN</name>
<proteinExistence type="inferred from homology"/>
<dbReference type="PROSITE" id="PS00445">
    <property type="entry name" value="FGGY_KINASES_2"/>
    <property type="match status" value="1"/>
</dbReference>
<dbReference type="PANTHER" id="PTHR43095:SF3">
    <property type="entry name" value="L-XYLULOSE_3-KETO-L-GULONATE KINASE"/>
    <property type="match status" value="1"/>
</dbReference>
<evidence type="ECO:0000256" key="2">
    <source>
        <dbReference type="ARBA" id="ARBA00022679"/>
    </source>
</evidence>
<evidence type="ECO:0000256" key="4">
    <source>
        <dbReference type="SAM" id="MobiDB-lite"/>
    </source>
</evidence>
<dbReference type="InterPro" id="IPR050406">
    <property type="entry name" value="FGGY_Carb_Kinase"/>
</dbReference>
<dbReference type="GO" id="GO:0016773">
    <property type="term" value="F:phosphotransferase activity, alcohol group as acceptor"/>
    <property type="evidence" value="ECO:0007669"/>
    <property type="project" value="InterPro"/>
</dbReference>
<keyword evidence="2 5" id="KW-0808">Transferase</keyword>
<dbReference type="PANTHER" id="PTHR43095">
    <property type="entry name" value="SUGAR KINASE"/>
    <property type="match status" value="1"/>
</dbReference>
<evidence type="ECO:0000313" key="5">
    <source>
        <dbReference type="EMBL" id="STT52724.1"/>
    </source>
</evidence>
<evidence type="ECO:0000256" key="1">
    <source>
        <dbReference type="ARBA" id="ARBA00009156"/>
    </source>
</evidence>
<dbReference type="EC" id="2.7.1.-" evidence="5"/>
<dbReference type="Proteomes" id="UP000254799">
    <property type="component" value="Unassembled WGS sequence"/>
</dbReference>
<dbReference type="GO" id="GO:0005975">
    <property type="term" value="P:carbohydrate metabolic process"/>
    <property type="evidence" value="ECO:0007669"/>
    <property type="project" value="InterPro"/>
</dbReference>
<dbReference type="EMBL" id="UGLC01000002">
    <property type="protein sequence ID" value="STT52724.1"/>
    <property type="molecule type" value="Genomic_DNA"/>
</dbReference>
<sequence>MTCVISWFRQRRRDESHLLFFPFVFGSNTIPDASAGFIGVNSFHKKAHFLRAIYEGVAFSHLYHTERLRNINPKLSRTIRIAGASRTPRSGCRYSPISSRPRWKSLTSKSTGPWVPR</sequence>
<evidence type="ECO:0000313" key="6">
    <source>
        <dbReference type="Proteomes" id="UP000254799"/>
    </source>
</evidence>
<dbReference type="InterPro" id="IPR043129">
    <property type="entry name" value="ATPase_NBD"/>
</dbReference>
<dbReference type="SUPFAM" id="SSF53067">
    <property type="entry name" value="Actin-like ATPase domain"/>
    <property type="match status" value="1"/>
</dbReference>
<organism evidence="5 6">
    <name type="scientific">Klebsiella pneumoniae</name>
    <dbReference type="NCBI Taxonomy" id="573"/>
    <lineage>
        <taxon>Bacteria</taxon>
        <taxon>Pseudomonadati</taxon>
        <taxon>Pseudomonadota</taxon>
        <taxon>Gammaproteobacteria</taxon>
        <taxon>Enterobacterales</taxon>
        <taxon>Enterobacteriaceae</taxon>
        <taxon>Klebsiella/Raoultella group</taxon>
        <taxon>Klebsiella</taxon>
        <taxon>Klebsiella pneumoniae complex</taxon>
    </lineage>
</organism>
<dbReference type="GO" id="GO:0016301">
    <property type="term" value="F:kinase activity"/>
    <property type="evidence" value="ECO:0007669"/>
    <property type="project" value="UniProtKB-KW"/>
</dbReference>
<evidence type="ECO:0000256" key="3">
    <source>
        <dbReference type="ARBA" id="ARBA00022777"/>
    </source>
</evidence>
<accession>A0A377WD38</accession>
<gene>
    <name evidence="5" type="primary">lyx_2</name>
    <name evidence="5" type="ORF">NCTC8849_01271</name>
</gene>
<comment type="similarity">
    <text evidence="1">Belongs to the FGGY kinase family.</text>
</comment>
<dbReference type="AlphaFoldDB" id="A0A377WD38"/>
<feature type="region of interest" description="Disordered" evidence="4">
    <location>
        <begin position="86"/>
        <end position="117"/>
    </location>
</feature>
<keyword evidence="3 5" id="KW-0418">Kinase</keyword>
<reference evidence="5 6" key="1">
    <citation type="submission" date="2018-06" db="EMBL/GenBank/DDBJ databases">
        <authorList>
            <consortium name="Pathogen Informatics"/>
            <person name="Doyle S."/>
        </authorList>
    </citation>
    <scope>NUCLEOTIDE SEQUENCE [LARGE SCALE GENOMIC DNA]</scope>
    <source>
        <strain evidence="5 6">NCTC8849</strain>
    </source>
</reference>
<protein>
    <submittedName>
        <fullName evidence="5">Putative L-xylulose kinase</fullName>
        <ecNumber evidence="5">2.7.1.-</ecNumber>
    </submittedName>
</protein>
<dbReference type="Gene3D" id="3.30.420.40">
    <property type="match status" value="1"/>
</dbReference>
<dbReference type="InterPro" id="IPR018483">
    <property type="entry name" value="Carb_kinase_FGGY_CS"/>
</dbReference>